<dbReference type="InterPro" id="IPR042183">
    <property type="entry name" value="MmgE/PrpD_sf_1"/>
</dbReference>
<name>A0AAW6C6P8_FLAPL</name>
<dbReference type="RefSeq" id="WP_081029078.1">
    <property type="nucleotide sequence ID" value="NZ_JADMOW010000028.1"/>
</dbReference>
<dbReference type="EMBL" id="JAQLWO010000023">
    <property type="protein sequence ID" value="MDB7907835.1"/>
    <property type="molecule type" value="Genomic_DNA"/>
</dbReference>
<dbReference type="GO" id="GO:0016829">
    <property type="term" value="F:lyase activity"/>
    <property type="evidence" value="ECO:0007669"/>
    <property type="project" value="InterPro"/>
</dbReference>
<dbReference type="Pfam" id="PF19305">
    <property type="entry name" value="MmgE_PrpD_C"/>
    <property type="match status" value="1"/>
</dbReference>
<evidence type="ECO:0000256" key="1">
    <source>
        <dbReference type="ARBA" id="ARBA00006174"/>
    </source>
</evidence>
<gene>
    <name evidence="4" type="ORF">PND83_17770</name>
</gene>
<dbReference type="InterPro" id="IPR036148">
    <property type="entry name" value="MmgE/PrpD_sf"/>
</dbReference>
<dbReference type="AlphaFoldDB" id="A0AAW6C6P8"/>
<protein>
    <submittedName>
        <fullName evidence="4">MmgE/PrpD family protein</fullName>
    </submittedName>
</protein>
<dbReference type="InterPro" id="IPR042188">
    <property type="entry name" value="MmgE/PrpD_sf_2"/>
</dbReference>
<dbReference type="Pfam" id="PF03972">
    <property type="entry name" value="MmgE_PrpD_N"/>
    <property type="match status" value="1"/>
</dbReference>
<dbReference type="Proteomes" id="UP001211006">
    <property type="component" value="Unassembled WGS sequence"/>
</dbReference>
<dbReference type="SUPFAM" id="SSF103378">
    <property type="entry name" value="2-methylcitrate dehydratase PrpD"/>
    <property type="match status" value="1"/>
</dbReference>
<dbReference type="Gene3D" id="3.30.1330.120">
    <property type="entry name" value="2-methylcitrate dehydratase PrpD"/>
    <property type="match status" value="1"/>
</dbReference>
<dbReference type="InterPro" id="IPR005656">
    <property type="entry name" value="MmgE_PrpD"/>
</dbReference>
<feature type="domain" description="MmgE/PrpD N-terminal" evidence="2">
    <location>
        <begin position="6"/>
        <end position="231"/>
    </location>
</feature>
<dbReference type="Gene3D" id="1.10.4100.10">
    <property type="entry name" value="2-methylcitrate dehydratase PrpD"/>
    <property type="match status" value="1"/>
</dbReference>
<dbReference type="PANTHER" id="PTHR16943">
    <property type="entry name" value="2-METHYLCITRATE DEHYDRATASE-RELATED"/>
    <property type="match status" value="1"/>
</dbReference>
<evidence type="ECO:0000259" key="2">
    <source>
        <dbReference type="Pfam" id="PF03972"/>
    </source>
</evidence>
<evidence type="ECO:0000259" key="3">
    <source>
        <dbReference type="Pfam" id="PF19305"/>
    </source>
</evidence>
<evidence type="ECO:0000313" key="5">
    <source>
        <dbReference type="Proteomes" id="UP001211006"/>
    </source>
</evidence>
<accession>A0AAW6C6P8</accession>
<dbReference type="InterPro" id="IPR045337">
    <property type="entry name" value="MmgE_PrpD_C"/>
</dbReference>
<reference evidence="4" key="1">
    <citation type="submission" date="2023-01" db="EMBL/GenBank/DDBJ databases">
        <title>Human gut microbiome strain richness.</title>
        <authorList>
            <person name="Chen-Liaw A."/>
        </authorList>
    </citation>
    <scope>NUCLEOTIDE SEQUENCE</scope>
    <source>
        <strain evidence="4">2225st1_A6_2225SCRN_200828</strain>
    </source>
</reference>
<evidence type="ECO:0000313" key="4">
    <source>
        <dbReference type="EMBL" id="MDB7907835.1"/>
    </source>
</evidence>
<comment type="similarity">
    <text evidence="1">Belongs to the PrpD family.</text>
</comment>
<dbReference type="PANTHER" id="PTHR16943:SF8">
    <property type="entry name" value="2-METHYLCITRATE DEHYDRATASE"/>
    <property type="match status" value="1"/>
</dbReference>
<organism evidence="4 5">
    <name type="scientific">Flavonifractor plautii</name>
    <name type="common">Fusobacterium plautii</name>
    <dbReference type="NCBI Taxonomy" id="292800"/>
    <lineage>
        <taxon>Bacteria</taxon>
        <taxon>Bacillati</taxon>
        <taxon>Bacillota</taxon>
        <taxon>Clostridia</taxon>
        <taxon>Eubacteriales</taxon>
        <taxon>Oscillospiraceae</taxon>
        <taxon>Flavonifractor</taxon>
    </lineage>
</organism>
<feature type="domain" description="MmgE/PrpD C-terminal" evidence="3">
    <location>
        <begin position="267"/>
        <end position="432"/>
    </location>
</feature>
<comment type="caution">
    <text evidence="4">The sequence shown here is derived from an EMBL/GenBank/DDBJ whole genome shotgun (WGS) entry which is preliminary data.</text>
</comment>
<dbReference type="InterPro" id="IPR045336">
    <property type="entry name" value="MmgE_PrpD_N"/>
</dbReference>
<sequence length="457" mass="50089">MGTAEEAICRFVSALQWQDIPEAVKGCARRCFTDTMACIISGGKSVQFRAAEAVIDQNHASRHYLAGQGLEQVNLYDSVLLNACAAHSEEYNDLFFGRPGHPSAVLVPVVLGLGFSQNASANSVMESYVAGLEVMALVNQALLPNAHKMGFHTTSVAGVVGAAAAAGKLLHLPQDGLERALSIACTFACGLRANFGTLANALHVGNAAAAGLRAAQFAAAGFYTGTDLLSGSFLTCYGGSREQLEILAGSLGQTWAFLEPGLLIKKYPCCFSNYQAIEAALNITEMPGFSYDRIEQVTCLTSENHFMSLPVFWPDTPYRARFCIPYCVAAALLQGNIDEASFSEKMLHNTALLRCRDRIRYDVDPRQRGEEGFGYSRIIVVQDSGQRFEAVSWPREEERAQCWDEKFLKNKFLNCCAWTFSKTQAQRVYDVCMHIDELREISELLCVLCRNEMPESG</sequence>
<proteinExistence type="inferred from homology"/>